<feature type="compositionally biased region" description="Polar residues" evidence="1">
    <location>
        <begin position="114"/>
        <end position="125"/>
    </location>
</feature>
<reference evidence="2" key="1">
    <citation type="submission" date="2021-02" db="EMBL/GenBank/DDBJ databases">
        <authorList>
            <person name="Nowell W R."/>
        </authorList>
    </citation>
    <scope>NUCLEOTIDE SEQUENCE</scope>
</reference>
<feature type="region of interest" description="Disordered" evidence="1">
    <location>
        <begin position="229"/>
        <end position="266"/>
    </location>
</feature>
<feature type="region of interest" description="Disordered" evidence="1">
    <location>
        <begin position="114"/>
        <end position="147"/>
    </location>
</feature>
<dbReference type="EMBL" id="CAJNOV010003362">
    <property type="protein sequence ID" value="CAF1139473.1"/>
    <property type="molecule type" value="Genomic_DNA"/>
</dbReference>
<feature type="region of interest" description="Disordered" evidence="1">
    <location>
        <begin position="170"/>
        <end position="189"/>
    </location>
</feature>
<dbReference type="AlphaFoldDB" id="A0A814RVJ7"/>
<evidence type="ECO:0000256" key="1">
    <source>
        <dbReference type="SAM" id="MobiDB-lite"/>
    </source>
</evidence>
<comment type="caution">
    <text evidence="2">The sequence shown here is derived from an EMBL/GenBank/DDBJ whole genome shotgun (WGS) entry which is preliminary data.</text>
</comment>
<dbReference type="EMBL" id="CAJOBH010009549">
    <property type="protein sequence ID" value="CAF4143786.1"/>
    <property type="molecule type" value="Genomic_DNA"/>
</dbReference>
<dbReference type="Proteomes" id="UP000681967">
    <property type="component" value="Unassembled WGS sequence"/>
</dbReference>
<name>A0A814RVJ7_9BILA</name>
<sequence length="313" mass="34199">MMNSINSESGGKLGSNGIGAKIQVLTPFSARIPQDLAQVVRSPSFTGVDCCPIGLRWESTSVVTRNAQGLFRLYICSQQDLAIWIPGGDSFISNESPAPVKSIADYARDFPRNSSNRHSNWSGSMQPPRRNIGALHTKQNDSRSVNKQTLLPDLTQIRAEERRLECLEKKGPQAQQAIKSPETDTRCPVRPTVDARADATKISIETASKPCTAAMLRRIQKKRETWKNMKMAKKGRAGKPVTNTTTKKTSTPTTTVDELGLSTQPGADMSEKSIHILGEPPNKISATTANGSSITYDNATIIEEIDLMLLEGF</sequence>
<accession>A0A814RVJ7</accession>
<evidence type="ECO:0000313" key="4">
    <source>
        <dbReference type="Proteomes" id="UP000663855"/>
    </source>
</evidence>
<dbReference type="Proteomes" id="UP000663855">
    <property type="component" value="Unassembled WGS sequence"/>
</dbReference>
<protein>
    <submittedName>
        <fullName evidence="2">Uncharacterized protein</fullName>
    </submittedName>
</protein>
<proteinExistence type="predicted"/>
<evidence type="ECO:0000313" key="3">
    <source>
        <dbReference type="EMBL" id="CAF4143786.1"/>
    </source>
</evidence>
<gene>
    <name evidence="3" type="ORF">BYL167_LOCUS21161</name>
    <name evidence="2" type="ORF">CJN711_LOCUS8971</name>
</gene>
<organism evidence="2 4">
    <name type="scientific">Rotaria magnacalcarata</name>
    <dbReference type="NCBI Taxonomy" id="392030"/>
    <lineage>
        <taxon>Eukaryota</taxon>
        <taxon>Metazoa</taxon>
        <taxon>Spiralia</taxon>
        <taxon>Gnathifera</taxon>
        <taxon>Rotifera</taxon>
        <taxon>Eurotatoria</taxon>
        <taxon>Bdelloidea</taxon>
        <taxon>Philodinida</taxon>
        <taxon>Philodinidae</taxon>
        <taxon>Rotaria</taxon>
    </lineage>
</organism>
<feature type="compositionally biased region" description="Low complexity" evidence="1">
    <location>
        <begin position="239"/>
        <end position="256"/>
    </location>
</feature>
<evidence type="ECO:0000313" key="2">
    <source>
        <dbReference type="EMBL" id="CAF1139473.1"/>
    </source>
</evidence>